<evidence type="ECO:0000256" key="1">
    <source>
        <dbReference type="SAM" id="SignalP"/>
    </source>
</evidence>
<feature type="chain" id="PRO_5037708853" description="PEP-CTERM sorting domain-containing protein" evidence="1">
    <location>
        <begin position="32"/>
        <end position="270"/>
    </location>
</feature>
<proteinExistence type="predicted"/>
<reference evidence="2" key="2">
    <citation type="submission" date="2021-04" db="EMBL/GenBank/DDBJ databases">
        <title>Isolation and genomic analysis of the ibuprofen-degrading bacterium Sphingomonas strain MPO218.</title>
        <authorList>
            <person name="Aulestia M."/>
            <person name="Flores A."/>
            <person name="Mangas E.L."/>
            <person name="Perez-Pulido A.J."/>
            <person name="Santero E."/>
            <person name="Camacho E.M."/>
        </authorList>
    </citation>
    <scope>NUCLEOTIDE SEQUENCE</scope>
    <source>
        <strain evidence="2">MPO218</strain>
    </source>
</reference>
<keyword evidence="1" id="KW-0732">Signal</keyword>
<organism evidence="2 3">
    <name type="scientific">Rhizorhabdus wittichii</name>
    <dbReference type="NCBI Taxonomy" id="160791"/>
    <lineage>
        <taxon>Bacteria</taxon>
        <taxon>Pseudomonadati</taxon>
        <taxon>Pseudomonadota</taxon>
        <taxon>Alphaproteobacteria</taxon>
        <taxon>Sphingomonadales</taxon>
        <taxon>Sphingomonadaceae</taxon>
        <taxon>Rhizorhabdus</taxon>
    </lineage>
</organism>
<gene>
    <name evidence="2" type="ORF">HRJ34_22270</name>
</gene>
<dbReference type="EMBL" id="CP059319">
    <property type="protein sequence ID" value="QTH21014.1"/>
    <property type="molecule type" value="Genomic_DNA"/>
</dbReference>
<name>A0A975HEN6_9SPHN</name>
<evidence type="ECO:0000313" key="2">
    <source>
        <dbReference type="EMBL" id="QTH21014.1"/>
    </source>
</evidence>
<sequence length="270" mass="28442">MAKGFRGVGTRIGLVLLGLAAGMLATAPAGATIDPMHQFIVNGDFEQTTNGLGQLRRNTNVVGWTSQRDADHNYGYTYVLNSSTASSSGSPGESTLKLWGPGKGVNNGLSASPTGGNFIGADGAYHVGKLTQTITGLIVGQSYQLSFNYAGAQEYGYNGPSTDGWQFGFLGQDIDEQTAILNNVNHGFTGWQTQTFNFVATQASDTLYFLAMGTPAGQPPFSLLDSVSLTGPYVTAAPDVATWMTLVLGFGLIGSSLRRLGRRSQAMQFA</sequence>
<reference evidence="2" key="1">
    <citation type="submission" date="2020-07" db="EMBL/GenBank/DDBJ databases">
        <authorList>
            <person name="Camacho E."/>
        </authorList>
    </citation>
    <scope>NUCLEOTIDE SEQUENCE</scope>
    <source>
        <strain evidence="2">MPO218</strain>
    </source>
</reference>
<dbReference type="Proteomes" id="UP000664914">
    <property type="component" value="Chromosome"/>
</dbReference>
<feature type="signal peptide" evidence="1">
    <location>
        <begin position="1"/>
        <end position="31"/>
    </location>
</feature>
<protein>
    <recommendedName>
        <fullName evidence="4">PEP-CTERM sorting domain-containing protein</fullName>
    </recommendedName>
</protein>
<dbReference type="AlphaFoldDB" id="A0A975HEN6"/>
<evidence type="ECO:0000313" key="3">
    <source>
        <dbReference type="Proteomes" id="UP000664914"/>
    </source>
</evidence>
<accession>A0A975HEN6</accession>
<evidence type="ECO:0008006" key="4">
    <source>
        <dbReference type="Google" id="ProtNLM"/>
    </source>
</evidence>
<dbReference type="Gene3D" id="2.60.120.260">
    <property type="entry name" value="Galactose-binding domain-like"/>
    <property type="match status" value="1"/>
</dbReference>
<dbReference type="RefSeq" id="WP_011953002.1">
    <property type="nucleotide sequence ID" value="NZ_CP059319.1"/>
</dbReference>